<dbReference type="PROSITE" id="PS51779">
    <property type="entry name" value="POTRA"/>
    <property type="match status" value="1"/>
</dbReference>
<dbReference type="InterPro" id="IPR050487">
    <property type="entry name" value="FtsQ_DivIB"/>
</dbReference>
<dbReference type="InterPro" id="IPR013685">
    <property type="entry name" value="POTRA_FtsQ_type"/>
</dbReference>
<dbReference type="EMBL" id="JAATEN010000014">
    <property type="protein sequence ID" value="NJQ02403.1"/>
    <property type="molecule type" value="Genomic_DNA"/>
</dbReference>
<accession>A0ABX1C1E6</accession>
<evidence type="ECO:0000256" key="2">
    <source>
        <dbReference type="ARBA" id="ARBA00022475"/>
    </source>
</evidence>
<dbReference type="Pfam" id="PF03799">
    <property type="entry name" value="FtsQ_DivIB_C"/>
    <property type="match status" value="1"/>
</dbReference>
<evidence type="ECO:0000313" key="12">
    <source>
        <dbReference type="Proteomes" id="UP000695264"/>
    </source>
</evidence>
<evidence type="ECO:0000256" key="8">
    <source>
        <dbReference type="HAMAP-Rule" id="MF_00911"/>
    </source>
</evidence>
<dbReference type="Gene3D" id="3.10.20.310">
    <property type="entry name" value="membrane protein fhac"/>
    <property type="match status" value="1"/>
</dbReference>
<evidence type="ECO:0000256" key="6">
    <source>
        <dbReference type="ARBA" id="ARBA00023136"/>
    </source>
</evidence>
<evidence type="ECO:0000313" key="11">
    <source>
        <dbReference type="EMBL" id="NJQ02403.1"/>
    </source>
</evidence>
<evidence type="ECO:0000256" key="7">
    <source>
        <dbReference type="ARBA" id="ARBA00023306"/>
    </source>
</evidence>
<evidence type="ECO:0000256" key="9">
    <source>
        <dbReference type="SAM" id="MobiDB-lite"/>
    </source>
</evidence>
<dbReference type="InterPro" id="IPR034746">
    <property type="entry name" value="POTRA"/>
</dbReference>
<keyword evidence="2 8" id="KW-1003">Cell membrane</keyword>
<evidence type="ECO:0000256" key="4">
    <source>
        <dbReference type="ARBA" id="ARBA00022692"/>
    </source>
</evidence>
<feature type="domain" description="POTRA" evidence="10">
    <location>
        <begin position="66"/>
        <end position="135"/>
    </location>
</feature>
<feature type="region of interest" description="Disordered" evidence="9">
    <location>
        <begin position="1"/>
        <end position="28"/>
    </location>
</feature>
<dbReference type="RefSeq" id="WP_168103030.1">
    <property type="nucleotide sequence ID" value="NZ_JAATEN010000014.1"/>
</dbReference>
<dbReference type="PANTHER" id="PTHR37820:SF1">
    <property type="entry name" value="CELL DIVISION PROTEIN FTSQ"/>
    <property type="match status" value="1"/>
</dbReference>
<protein>
    <recommendedName>
        <fullName evidence="8">Cell division protein FtsQ</fullName>
    </recommendedName>
</protein>
<keyword evidence="12" id="KW-1185">Reference proteome</keyword>
<dbReference type="Proteomes" id="UP000695264">
    <property type="component" value="Unassembled WGS sequence"/>
</dbReference>
<proteinExistence type="inferred from homology"/>
<evidence type="ECO:0000256" key="3">
    <source>
        <dbReference type="ARBA" id="ARBA00022618"/>
    </source>
</evidence>
<dbReference type="HAMAP" id="MF_00911">
    <property type="entry name" value="FtsQ_subfam"/>
    <property type="match status" value="1"/>
</dbReference>
<dbReference type="Pfam" id="PF08478">
    <property type="entry name" value="POTRA_1"/>
    <property type="match status" value="1"/>
</dbReference>
<dbReference type="InterPro" id="IPR005548">
    <property type="entry name" value="Cell_div_FtsQ/DivIB_C"/>
</dbReference>
<comment type="caution">
    <text evidence="11">The sequence shown here is derived from an EMBL/GenBank/DDBJ whole genome shotgun (WGS) entry which is preliminary data.</text>
</comment>
<keyword evidence="4 8" id="KW-0812">Transmembrane</keyword>
<keyword evidence="7 8" id="KW-0131">Cell cycle</keyword>
<comment type="subcellular location">
    <subcellularLocation>
        <location evidence="8">Cell membrane</location>
        <topology evidence="8">Single-pass type II membrane protein</topology>
    </subcellularLocation>
    <subcellularLocation>
        <location evidence="1">Membrane</location>
    </subcellularLocation>
    <text evidence="8">Localizes to the division septum.</text>
</comment>
<keyword evidence="6 8" id="KW-0472">Membrane</keyword>
<keyword evidence="3 8" id="KW-0132">Cell division</keyword>
<name>A0ABX1C1E6_9ACTN</name>
<evidence type="ECO:0000256" key="5">
    <source>
        <dbReference type="ARBA" id="ARBA00022989"/>
    </source>
</evidence>
<dbReference type="PANTHER" id="PTHR37820">
    <property type="entry name" value="CELL DIVISION PROTEIN DIVIB"/>
    <property type="match status" value="1"/>
</dbReference>
<comment type="function">
    <text evidence="8">Essential cell division protein.</text>
</comment>
<organism evidence="11 12">
    <name type="scientific">Streptomyces zingiberis</name>
    <dbReference type="NCBI Taxonomy" id="2053010"/>
    <lineage>
        <taxon>Bacteria</taxon>
        <taxon>Bacillati</taxon>
        <taxon>Actinomycetota</taxon>
        <taxon>Actinomycetes</taxon>
        <taxon>Kitasatosporales</taxon>
        <taxon>Streptomycetaceae</taxon>
        <taxon>Streptomyces</taxon>
    </lineage>
</organism>
<feature type="transmembrane region" description="Helical" evidence="8">
    <location>
        <begin position="42"/>
        <end position="60"/>
    </location>
</feature>
<evidence type="ECO:0000259" key="10">
    <source>
        <dbReference type="PROSITE" id="PS51779"/>
    </source>
</evidence>
<reference evidence="11 12" key="1">
    <citation type="submission" date="2020-03" db="EMBL/GenBank/DDBJ databases">
        <title>WGS of actinomycetes isolated from Thailand.</title>
        <authorList>
            <person name="Thawai C."/>
        </authorList>
    </citation>
    <scope>NUCLEOTIDE SEQUENCE [LARGE SCALE GENOMIC DNA]</scope>
    <source>
        <strain evidence="11 12">PLAI 1-29</strain>
    </source>
</reference>
<keyword evidence="5 8" id="KW-1133">Transmembrane helix</keyword>
<sequence length="269" mass="28987">MAGQTTARRGGDGVSPSGPPPGEPERRRPWWRARPRLRPDRLVFGVLGLALLAAGVFWLLHGSPWVRVERVTVGGTEVLTEKQVRRAAAVQLGTPLATVDASAVAARVRAELPRAGVVEVARSWPHEITIAVTERKAAVLIEKGGTFIEVDRSGVRFATVEKRPKDVPLLDVDVSGSPSLHRFGTERLRREAAGLADALPPEVRRSTRALVVRSYDSVTLRLTGGRTVVWGSPEDTGRKARTLRALLKAAPRAGHFDVSAPTAPAVARS</sequence>
<comment type="similarity">
    <text evidence="8">Belongs to the FtsQ/DivIB family. FtsQ subfamily.</text>
</comment>
<gene>
    <name evidence="8" type="primary">ftsQ</name>
    <name evidence="11" type="ORF">HCK00_18110</name>
</gene>
<evidence type="ECO:0000256" key="1">
    <source>
        <dbReference type="ARBA" id="ARBA00004370"/>
    </source>
</evidence>
<dbReference type="InterPro" id="IPR026579">
    <property type="entry name" value="FtsQ"/>
</dbReference>